<evidence type="ECO:0000256" key="11">
    <source>
        <dbReference type="SAM" id="Phobius"/>
    </source>
</evidence>
<dbReference type="InterPro" id="IPR051676">
    <property type="entry name" value="UPF0053_domain"/>
</dbReference>
<keyword evidence="4 10" id="KW-0812">Transmembrane</keyword>
<keyword evidence="8 10" id="KW-0472">Membrane</keyword>
<keyword evidence="5" id="KW-0677">Repeat</keyword>
<evidence type="ECO:0000259" key="12">
    <source>
        <dbReference type="PROSITE" id="PS51371"/>
    </source>
</evidence>
<dbReference type="InterPro" id="IPR046342">
    <property type="entry name" value="CBS_dom_sf"/>
</dbReference>
<evidence type="ECO:0000256" key="8">
    <source>
        <dbReference type="ARBA" id="ARBA00023136"/>
    </source>
</evidence>
<name>A0A1M6A7G8_9FIRM</name>
<dbReference type="InterPro" id="IPR016169">
    <property type="entry name" value="FAD-bd_PCMH_sub2"/>
</dbReference>
<keyword evidence="15" id="KW-1185">Reference proteome</keyword>
<evidence type="ECO:0000313" key="14">
    <source>
        <dbReference type="EMBL" id="SHI32406.1"/>
    </source>
</evidence>
<dbReference type="PANTHER" id="PTHR43099">
    <property type="entry name" value="UPF0053 PROTEIN YRKA"/>
    <property type="match status" value="1"/>
</dbReference>
<dbReference type="SMART" id="SM01091">
    <property type="entry name" value="CorC_HlyC"/>
    <property type="match status" value="1"/>
</dbReference>
<dbReference type="InterPro" id="IPR044751">
    <property type="entry name" value="Ion_transp-like_CBS"/>
</dbReference>
<dbReference type="Gene3D" id="3.30.465.10">
    <property type="match status" value="1"/>
</dbReference>
<evidence type="ECO:0000313" key="15">
    <source>
        <dbReference type="Proteomes" id="UP000184342"/>
    </source>
</evidence>
<reference evidence="14 15" key="1">
    <citation type="submission" date="2016-11" db="EMBL/GenBank/DDBJ databases">
        <authorList>
            <person name="Jaros S."/>
            <person name="Januszkiewicz K."/>
            <person name="Wedrychowicz H."/>
        </authorList>
    </citation>
    <scope>NUCLEOTIDE SEQUENCE [LARGE SCALE GENOMIC DNA]</scope>
    <source>
        <strain evidence="14 15">DSM 15970</strain>
    </source>
</reference>
<dbReference type="Pfam" id="PF01595">
    <property type="entry name" value="CNNM"/>
    <property type="match status" value="1"/>
</dbReference>
<accession>A0A1M6A7G8</accession>
<proteinExistence type="inferred from homology"/>
<protein>
    <submittedName>
        <fullName evidence="14">Putative hemolysin</fullName>
    </submittedName>
</protein>
<evidence type="ECO:0000256" key="9">
    <source>
        <dbReference type="PROSITE-ProRule" id="PRU00703"/>
    </source>
</evidence>
<dbReference type="Pfam" id="PF03471">
    <property type="entry name" value="CorC_HlyC"/>
    <property type="match status" value="1"/>
</dbReference>
<dbReference type="InterPro" id="IPR005170">
    <property type="entry name" value="Transptr-assoc_dom"/>
</dbReference>
<gene>
    <name evidence="14" type="ORF">SAMN02745691_00089</name>
</gene>
<dbReference type="SUPFAM" id="SSF54631">
    <property type="entry name" value="CBS-domain pair"/>
    <property type="match status" value="1"/>
</dbReference>
<dbReference type="RefSeq" id="WP_073992395.1">
    <property type="nucleotide sequence ID" value="NZ_FQYT01000002.1"/>
</dbReference>
<evidence type="ECO:0000259" key="13">
    <source>
        <dbReference type="PROSITE" id="PS51846"/>
    </source>
</evidence>
<evidence type="ECO:0000256" key="7">
    <source>
        <dbReference type="ARBA" id="ARBA00023122"/>
    </source>
</evidence>
<dbReference type="EMBL" id="FQYT01000002">
    <property type="protein sequence ID" value="SHI32406.1"/>
    <property type="molecule type" value="Genomic_DNA"/>
</dbReference>
<dbReference type="GO" id="GO:0050660">
    <property type="term" value="F:flavin adenine dinucleotide binding"/>
    <property type="evidence" value="ECO:0007669"/>
    <property type="project" value="InterPro"/>
</dbReference>
<dbReference type="PANTHER" id="PTHR43099:SF2">
    <property type="entry name" value="UPF0053 PROTEIN YRKA"/>
    <property type="match status" value="1"/>
</dbReference>
<evidence type="ECO:0000256" key="10">
    <source>
        <dbReference type="PROSITE-ProRule" id="PRU01193"/>
    </source>
</evidence>
<dbReference type="GO" id="GO:0005886">
    <property type="term" value="C:plasma membrane"/>
    <property type="evidence" value="ECO:0007669"/>
    <property type="project" value="UniProtKB-SubCell"/>
</dbReference>
<dbReference type="InterPro" id="IPR036318">
    <property type="entry name" value="FAD-bd_PCMH-like_sf"/>
</dbReference>
<evidence type="ECO:0000256" key="1">
    <source>
        <dbReference type="ARBA" id="ARBA00004651"/>
    </source>
</evidence>
<dbReference type="AlphaFoldDB" id="A0A1M6A7G8"/>
<dbReference type="PROSITE" id="PS51846">
    <property type="entry name" value="CNNM"/>
    <property type="match status" value="1"/>
</dbReference>
<dbReference type="InterPro" id="IPR000644">
    <property type="entry name" value="CBS_dom"/>
</dbReference>
<dbReference type="OrthoDB" id="9798188at2"/>
<dbReference type="Gene3D" id="3.10.580.10">
    <property type="entry name" value="CBS-domain"/>
    <property type="match status" value="1"/>
</dbReference>
<evidence type="ECO:0000256" key="2">
    <source>
        <dbReference type="ARBA" id="ARBA00006337"/>
    </source>
</evidence>
<dbReference type="CDD" id="cd04590">
    <property type="entry name" value="CBS_pair_CorC_HlyC_assoc"/>
    <property type="match status" value="1"/>
</dbReference>
<feature type="transmembrane region" description="Helical" evidence="11">
    <location>
        <begin position="106"/>
        <end position="128"/>
    </location>
</feature>
<evidence type="ECO:0000256" key="6">
    <source>
        <dbReference type="ARBA" id="ARBA00022989"/>
    </source>
</evidence>
<keyword evidence="6 10" id="KW-1133">Transmembrane helix</keyword>
<evidence type="ECO:0000256" key="4">
    <source>
        <dbReference type="ARBA" id="ARBA00022692"/>
    </source>
</evidence>
<feature type="transmembrane region" description="Helical" evidence="11">
    <location>
        <begin position="66"/>
        <end position="86"/>
    </location>
</feature>
<feature type="domain" description="CBS" evidence="12">
    <location>
        <begin position="225"/>
        <end position="288"/>
    </location>
</feature>
<feature type="transmembrane region" description="Helical" evidence="11">
    <location>
        <begin position="140"/>
        <end position="159"/>
    </location>
</feature>
<sequence length="442" mass="49801">MGATTSASEIAWQIVLIIILTLMNAFFAATEMAMVSLDKHRLDESKEKGDRKAIKILKLLEDPSRFLSTIQLCITLAGFLNSASAATGISRVIGASLAEKGIPSAYTVSTILITILLSFFTIVFGELVPKRFALTAAEKYSRGAIGILTVFAVVFFPFVKLLSASTNGVLKLLRINTEGMEEEVSLNDIKALIQVGRTQGIINPVESEMIRSVITFNDKHCDEIMTPRREVFMIDIDEDSKEYISDMLHFKYSRIPVYEDGVDNIIGILYLKDYLLESYKKGFSNVDIRKILRPAYFIPEKKKIGTLFNELQSENKHIAILIDEYGGFSGIVTMEDLIEEIIGDIDDEFDHDEPELKKIDDWEYWAMGTLSIKELNFNLGTQIDETNNDYDTLGGFIIHLIGVIPQDGKLFTVEYENMLFHVKEVSNNKIKSVMIQLKNPEE</sequence>
<comment type="similarity">
    <text evidence="2">Belongs to the UPF0053 family.</text>
</comment>
<feature type="domain" description="CBS" evidence="12">
    <location>
        <begin position="291"/>
        <end position="348"/>
    </location>
</feature>
<dbReference type="PROSITE" id="PS51371">
    <property type="entry name" value="CBS"/>
    <property type="match status" value="2"/>
</dbReference>
<keyword evidence="7 9" id="KW-0129">CBS domain</keyword>
<dbReference type="InterPro" id="IPR002550">
    <property type="entry name" value="CNNM"/>
</dbReference>
<dbReference type="SUPFAM" id="SSF56176">
    <property type="entry name" value="FAD-binding/transporter-associated domain-like"/>
    <property type="match status" value="1"/>
</dbReference>
<organism evidence="14 15">
    <name type="scientific">Parasporobacterium paucivorans DSM 15970</name>
    <dbReference type="NCBI Taxonomy" id="1122934"/>
    <lineage>
        <taxon>Bacteria</taxon>
        <taxon>Bacillati</taxon>
        <taxon>Bacillota</taxon>
        <taxon>Clostridia</taxon>
        <taxon>Lachnospirales</taxon>
        <taxon>Lachnospiraceae</taxon>
        <taxon>Parasporobacterium</taxon>
    </lineage>
</organism>
<dbReference type="Proteomes" id="UP000184342">
    <property type="component" value="Unassembled WGS sequence"/>
</dbReference>
<evidence type="ECO:0000256" key="3">
    <source>
        <dbReference type="ARBA" id="ARBA00022475"/>
    </source>
</evidence>
<keyword evidence="3" id="KW-1003">Cell membrane</keyword>
<comment type="subcellular location">
    <subcellularLocation>
        <location evidence="1">Cell membrane</location>
        <topology evidence="1">Multi-pass membrane protein</topology>
    </subcellularLocation>
</comment>
<dbReference type="FunFam" id="3.10.580.10:FF:000002">
    <property type="entry name" value="Magnesium/cobalt efflux protein CorC"/>
    <property type="match status" value="1"/>
</dbReference>
<feature type="domain" description="CNNM transmembrane" evidence="13">
    <location>
        <begin position="6"/>
        <end position="206"/>
    </location>
</feature>
<feature type="transmembrane region" description="Helical" evidence="11">
    <location>
        <begin position="12"/>
        <end position="37"/>
    </location>
</feature>
<evidence type="ECO:0000256" key="5">
    <source>
        <dbReference type="ARBA" id="ARBA00022737"/>
    </source>
</evidence>
<dbReference type="Pfam" id="PF00571">
    <property type="entry name" value="CBS"/>
    <property type="match status" value="2"/>
</dbReference>
<dbReference type="STRING" id="1122934.SAMN02745691_00089"/>